<evidence type="ECO:0000256" key="1">
    <source>
        <dbReference type="SAM" id="MobiDB-lite"/>
    </source>
</evidence>
<dbReference type="AlphaFoldDB" id="A0A2P4SAX6"/>
<sequence>MYPTLQEHAARCFRLFVFLLHNQCVGLDSIAGKTLLMSALLSFIFQKPPLRNEHASSQLDINKCSLAENMDQPSFLQVVDRQTKTLAEPPEAQTERTEVSSAALDLQNPYHALNVPEHAPVVCPSQIPGHSFSVSRTNCADASLTSQTAITCFAFNGPYLYSPVMSSQPEMHQTLEVTSYPMGKQEKAASLQYVTLPDKASPQAAQRQEQPGAGPLQPFLLPDQKEVMCYLNDEKEVSPLATSCEKSTDVRTEEQKSPEAPGCPTFLQQCPLEYISTDSLLLPSDSDTTHLPLATSGGKPCDPQEPQLSSDCSCHEVSPGKFGVTLPPLGQISASPEMHLDAFGDYLDVHSGLRGPSELSKISLPFQQKGSPLAKEQPLSEGNLVVLNPDSTEPVFLCQVGDYCFHSLKSGEKRCMSQEYPQIKKPSEGRTAPGKPVPDDESIIGKEADVSKMQAIQLFKSLKSDDYFSWQQSLRITEIC</sequence>
<evidence type="ECO:0000313" key="2">
    <source>
        <dbReference type="EMBL" id="POI21250.1"/>
    </source>
</evidence>
<keyword evidence="3" id="KW-1185">Reference proteome</keyword>
<dbReference type="EMBL" id="PPHD01071631">
    <property type="protein sequence ID" value="POI21250.1"/>
    <property type="molecule type" value="Genomic_DNA"/>
</dbReference>
<dbReference type="OrthoDB" id="8906725at2759"/>
<organism evidence="2 3">
    <name type="scientific">Bambusicola thoracicus</name>
    <name type="common">Chinese bamboo-partridge</name>
    <name type="synonym">Perdix thoracica</name>
    <dbReference type="NCBI Taxonomy" id="9083"/>
    <lineage>
        <taxon>Eukaryota</taxon>
        <taxon>Metazoa</taxon>
        <taxon>Chordata</taxon>
        <taxon>Craniata</taxon>
        <taxon>Vertebrata</taxon>
        <taxon>Euteleostomi</taxon>
        <taxon>Archelosauria</taxon>
        <taxon>Archosauria</taxon>
        <taxon>Dinosauria</taxon>
        <taxon>Saurischia</taxon>
        <taxon>Theropoda</taxon>
        <taxon>Coelurosauria</taxon>
        <taxon>Aves</taxon>
        <taxon>Neognathae</taxon>
        <taxon>Galloanserae</taxon>
        <taxon>Galliformes</taxon>
        <taxon>Phasianidae</taxon>
        <taxon>Perdicinae</taxon>
        <taxon>Bambusicola</taxon>
    </lineage>
</organism>
<protein>
    <submittedName>
        <fullName evidence="2">Uncharacterized protein</fullName>
    </submittedName>
</protein>
<evidence type="ECO:0000313" key="3">
    <source>
        <dbReference type="Proteomes" id="UP000237246"/>
    </source>
</evidence>
<gene>
    <name evidence="2" type="ORF">CIB84_015003</name>
</gene>
<reference evidence="2 3" key="1">
    <citation type="submission" date="2018-01" db="EMBL/GenBank/DDBJ databases">
        <title>Comparison of the Chinese Bamboo Partridge and Red Junglefowl genome sequences highlights the importance of demography in genome evolution.</title>
        <authorList>
            <person name="Tiley G.P."/>
            <person name="Kimball R.T."/>
            <person name="Braun E.L."/>
            <person name="Burleigh J.G."/>
        </authorList>
    </citation>
    <scope>NUCLEOTIDE SEQUENCE [LARGE SCALE GENOMIC DNA]</scope>
    <source>
        <strain evidence="2">RTK389</strain>
        <tissue evidence="2">Blood</tissue>
    </source>
</reference>
<proteinExistence type="predicted"/>
<name>A0A2P4SAX6_BAMTH</name>
<feature type="region of interest" description="Disordered" evidence="1">
    <location>
        <begin position="242"/>
        <end position="263"/>
    </location>
</feature>
<dbReference type="Proteomes" id="UP000237246">
    <property type="component" value="Unassembled WGS sequence"/>
</dbReference>
<feature type="region of interest" description="Disordered" evidence="1">
    <location>
        <begin position="290"/>
        <end position="309"/>
    </location>
</feature>
<comment type="caution">
    <text evidence="2">The sequence shown here is derived from an EMBL/GenBank/DDBJ whole genome shotgun (WGS) entry which is preliminary data.</text>
</comment>
<feature type="compositionally biased region" description="Basic and acidic residues" evidence="1">
    <location>
        <begin position="246"/>
        <end position="257"/>
    </location>
</feature>
<accession>A0A2P4SAX6</accession>